<evidence type="ECO:0000313" key="7">
    <source>
        <dbReference type="EMBL" id="QFG73863.1"/>
    </source>
</evidence>
<dbReference type="CDD" id="cd16448">
    <property type="entry name" value="RING-H2"/>
    <property type="match status" value="1"/>
</dbReference>
<evidence type="ECO:0000256" key="5">
    <source>
        <dbReference type="SAM" id="Phobius"/>
    </source>
</evidence>
<sequence length="234" mass="27311">MYLKYTDYNTWEKYTYVMKLCGNFIIFSFVILLINILNTNNNNNFITIMIIMRSLIIIKRNIIITKLIRGIDMRDNYIWIQNISIVVNTGLFIIGIILKDSIIIVYQVFILLYLFIYIISYILYKHSDSNVIYSFNQYTVEQDSFNQIHDIRQDNSITPTINNNQTDLDIFKTPVKSNSSNSLMSDVGFCAICLCDGDKDDEFMLDCGHSFHGECLQLCINNNFLTCPLCRQNI</sequence>
<dbReference type="GO" id="GO:0008270">
    <property type="term" value="F:zinc ion binding"/>
    <property type="evidence" value="ECO:0007669"/>
    <property type="project" value="UniProtKB-KW"/>
</dbReference>
<keyword evidence="5" id="KW-1133">Transmembrane helix</keyword>
<evidence type="ECO:0000259" key="6">
    <source>
        <dbReference type="PROSITE" id="PS50089"/>
    </source>
</evidence>
<organism evidence="7">
    <name type="scientific">Megaviridae environmental sample</name>
    <dbReference type="NCBI Taxonomy" id="1737588"/>
    <lineage>
        <taxon>Viruses</taxon>
        <taxon>Varidnaviria</taxon>
        <taxon>Bamfordvirae</taxon>
        <taxon>Nucleocytoviricota</taxon>
        <taxon>Megaviricetes</taxon>
        <taxon>Imitervirales</taxon>
        <taxon>Mimiviridae</taxon>
        <taxon>environmental samples</taxon>
    </lineage>
</organism>
<dbReference type="EMBL" id="MN448273">
    <property type="protein sequence ID" value="QFG73863.1"/>
    <property type="molecule type" value="Genomic_DNA"/>
</dbReference>
<evidence type="ECO:0000256" key="2">
    <source>
        <dbReference type="ARBA" id="ARBA00022771"/>
    </source>
</evidence>
<dbReference type="Gene3D" id="3.30.40.10">
    <property type="entry name" value="Zinc/RING finger domain, C3HC4 (zinc finger)"/>
    <property type="match status" value="1"/>
</dbReference>
<dbReference type="InterPro" id="IPR001841">
    <property type="entry name" value="Znf_RING"/>
</dbReference>
<accession>A0A5J6VJ42</accession>
<feature type="transmembrane region" description="Helical" evidence="5">
    <location>
        <begin position="76"/>
        <end position="98"/>
    </location>
</feature>
<feature type="domain" description="RING-type" evidence="6">
    <location>
        <begin position="190"/>
        <end position="231"/>
    </location>
</feature>
<dbReference type="PANTHER" id="PTHR45969">
    <property type="entry name" value="RING ZINC FINGER PROTEIN-RELATED"/>
    <property type="match status" value="1"/>
</dbReference>
<dbReference type="PROSITE" id="PS50089">
    <property type="entry name" value="ZF_RING_2"/>
    <property type="match status" value="1"/>
</dbReference>
<protein>
    <recommendedName>
        <fullName evidence="6">RING-type domain-containing protein</fullName>
    </recommendedName>
</protein>
<dbReference type="InterPro" id="IPR013083">
    <property type="entry name" value="Znf_RING/FYVE/PHD"/>
</dbReference>
<dbReference type="SMART" id="SM00184">
    <property type="entry name" value="RING"/>
    <property type="match status" value="1"/>
</dbReference>
<keyword evidence="2 4" id="KW-0863">Zinc-finger</keyword>
<evidence type="ECO:0000256" key="3">
    <source>
        <dbReference type="ARBA" id="ARBA00022833"/>
    </source>
</evidence>
<name>A0A5J6VJ42_9VIRU</name>
<dbReference type="GO" id="GO:0061630">
    <property type="term" value="F:ubiquitin protein ligase activity"/>
    <property type="evidence" value="ECO:0007669"/>
    <property type="project" value="TreeGrafter"/>
</dbReference>
<keyword evidence="1" id="KW-0479">Metal-binding</keyword>
<dbReference type="GO" id="GO:0016567">
    <property type="term" value="P:protein ubiquitination"/>
    <property type="evidence" value="ECO:0007669"/>
    <property type="project" value="TreeGrafter"/>
</dbReference>
<proteinExistence type="predicted"/>
<dbReference type="PANTHER" id="PTHR45969:SF69">
    <property type="entry name" value="FINGER DOMAIN PROTEIN, PUTATIVE (AFU_ORTHOLOGUE AFUA_3G12190)-RELATED"/>
    <property type="match status" value="1"/>
</dbReference>
<keyword evidence="5" id="KW-0812">Transmembrane</keyword>
<evidence type="ECO:0000256" key="4">
    <source>
        <dbReference type="PROSITE-ProRule" id="PRU00175"/>
    </source>
</evidence>
<feature type="transmembrane region" description="Helical" evidence="5">
    <location>
        <begin position="20"/>
        <end position="38"/>
    </location>
</feature>
<feature type="transmembrane region" description="Helical" evidence="5">
    <location>
        <begin position="44"/>
        <end position="64"/>
    </location>
</feature>
<evidence type="ECO:0000256" key="1">
    <source>
        <dbReference type="ARBA" id="ARBA00022723"/>
    </source>
</evidence>
<dbReference type="SUPFAM" id="SSF57850">
    <property type="entry name" value="RING/U-box"/>
    <property type="match status" value="1"/>
</dbReference>
<feature type="transmembrane region" description="Helical" evidence="5">
    <location>
        <begin position="104"/>
        <end position="124"/>
    </location>
</feature>
<keyword evidence="5" id="KW-0472">Membrane</keyword>
<reference evidence="7" key="1">
    <citation type="journal article" date="2019" name="Philos. Trans. R. Soc. Lond., B, Biol. Sci.">
        <title>Targeted metagenomic recovery of four divergent viruses reveals shared and distinctive characteristics of giant viruses of marine eukaryotes.</title>
        <authorList>
            <person name="Needham D.M."/>
            <person name="Poirier C."/>
            <person name="Hehenberger E."/>
            <person name="Jimenez V."/>
            <person name="Swalwell J.E."/>
            <person name="Santoro A.E."/>
            <person name="Worden A.Z."/>
        </authorList>
    </citation>
    <scope>NUCLEOTIDE SEQUENCE</scope>
    <source>
        <strain evidence="7">OPacV-662</strain>
    </source>
</reference>
<dbReference type="Pfam" id="PF13639">
    <property type="entry name" value="zf-RING_2"/>
    <property type="match status" value="1"/>
</dbReference>
<keyword evidence="3" id="KW-0862">Zinc</keyword>